<evidence type="ECO:0000313" key="10">
    <source>
        <dbReference type="EMBL" id="GCA96324.1"/>
    </source>
</evidence>
<organism evidence="7 11">
    <name type="scientific">Microcystis aeruginosa 11-30S32</name>
    <dbReference type="NCBI Taxonomy" id="2358142"/>
    <lineage>
        <taxon>Bacteria</taxon>
        <taxon>Bacillati</taxon>
        <taxon>Cyanobacteriota</taxon>
        <taxon>Cyanophyceae</taxon>
        <taxon>Oscillatoriophycideae</taxon>
        <taxon>Chroococcales</taxon>
        <taxon>Microcystaceae</taxon>
        <taxon>Microcystis</taxon>
    </lineage>
</organism>
<dbReference type="EMBL" id="BHVU01000190">
    <property type="protein sequence ID" value="GCA94315.1"/>
    <property type="molecule type" value="Genomic_DNA"/>
</dbReference>
<evidence type="ECO:0000313" key="8">
    <source>
        <dbReference type="EMBL" id="GCA96111.1"/>
    </source>
</evidence>
<evidence type="ECO:0000313" key="9">
    <source>
        <dbReference type="EMBL" id="GCA96222.1"/>
    </source>
</evidence>
<evidence type="ECO:0000313" key="5">
    <source>
        <dbReference type="EMBL" id="GCA95092.1"/>
    </source>
</evidence>
<dbReference type="AlphaFoldDB" id="A0A510PQA4"/>
<sequence>MLNDGKTQREIAEFIGCSLKTVAHWCVHGDPNNLESLEDGRKNGNHKKA</sequence>
<dbReference type="EMBL" id="BHVU01000273">
    <property type="protein sequence ID" value="GCA94949.1"/>
    <property type="molecule type" value="Genomic_DNA"/>
</dbReference>
<comment type="caution">
    <text evidence="7">The sequence shown here is derived from an EMBL/GenBank/DDBJ whole genome shotgun (WGS) entry which is preliminary data.</text>
</comment>
<reference evidence="7 11" key="1">
    <citation type="journal article" date="2019" name="Appl. Environ. Microbiol.">
        <title>Co-occurrence of broad and narrow host-range viruses infecting the toxic bloom-forming cyanobacterium Microcystis aeruginosa.</title>
        <authorList>
            <person name="Morimoto D."/>
            <person name="Tominaga K."/>
            <person name="Nishimura Y."/>
            <person name="Yoshida N."/>
            <person name="Kimura S."/>
            <person name="Sako Y."/>
            <person name="Yoshida T."/>
        </authorList>
    </citation>
    <scope>NUCLEOTIDE SEQUENCE [LARGE SCALE GENOMIC DNA]</scope>
    <source>
        <strain evidence="7 11">11-30S32</strain>
    </source>
</reference>
<dbReference type="EMBL" id="BHVU01000671">
    <property type="protein sequence ID" value="GCA96222.1"/>
    <property type="molecule type" value="Genomic_DNA"/>
</dbReference>
<feature type="non-terminal residue" evidence="7">
    <location>
        <position position="49"/>
    </location>
</feature>
<evidence type="ECO:0000313" key="2">
    <source>
        <dbReference type="EMBL" id="GCA94044.1"/>
    </source>
</evidence>
<dbReference type="EMBL" id="BHVU01000602">
    <property type="protein sequence ID" value="GCA96111.1"/>
    <property type="molecule type" value="Genomic_DNA"/>
</dbReference>
<evidence type="ECO:0000313" key="4">
    <source>
        <dbReference type="EMBL" id="GCA94949.1"/>
    </source>
</evidence>
<dbReference type="EMBL" id="BHVU01000354">
    <property type="protein sequence ID" value="GCA95352.1"/>
    <property type="molecule type" value="Genomic_DNA"/>
</dbReference>
<dbReference type="EMBL" id="BHVU01000426">
    <property type="protein sequence ID" value="GCA95653.1"/>
    <property type="molecule type" value="Genomic_DNA"/>
</dbReference>
<dbReference type="EMBL" id="BHVU01000161">
    <property type="protein sequence ID" value="GCA94044.1"/>
    <property type="molecule type" value="Genomic_DNA"/>
</dbReference>
<evidence type="ECO:0000313" key="1">
    <source>
        <dbReference type="EMBL" id="GCA93597.1"/>
    </source>
</evidence>
<dbReference type="Proteomes" id="UP000321223">
    <property type="component" value="Unassembled WGS sequence"/>
</dbReference>
<proteinExistence type="predicted"/>
<dbReference type="EMBL" id="BHVU01000120">
    <property type="protein sequence ID" value="GCA93597.1"/>
    <property type="molecule type" value="Genomic_DNA"/>
</dbReference>
<evidence type="ECO:0000313" key="7">
    <source>
        <dbReference type="EMBL" id="GCA95653.1"/>
    </source>
</evidence>
<evidence type="ECO:0000313" key="11">
    <source>
        <dbReference type="Proteomes" id="UP000321223"/>
    </source>
</evidence>
<dbReference type="EMBL" id="BHVU01000772">
    <property type="protein sequence ID" value="GCA96324.1"/>
    <property type="molecule type" value="Genomic_DNA"/>
</dbReference>
<evidence type="ECO:0000313" key="6">
    <source>
        <dbReference type="EMBL" id="GCA95352.1"/>
    </source>
</evidence>
<gene>
    <name evidence="1" type="ORF">MAE30S32_22490</name>
    <name evidence="2" type="ORF">MAE30S32_26960</name>
    <name evidence="3" type="ORF">MAE30S32_29670</name>
    <name evidence="4" type="ORF">MAE30S32_36010</name>
    <name evidence="5" type="ORF">MAE30S32_37440</name>
    <name evidence="6" type="ORF">MAE30S32_40040</name>
    <name evidence="7" type="ORF">MAE30S32_43050</name>
    <name evidence="8" type="ORF">MAE30S32_47630</name>
    <name evidence="9" type="ORF">MAE30S32_48740</name>
    <name evidence="10" type="ORF">MAE30S32_49760</name>
</gene>
<dbReference type="EMBL" id="BHVU01000299">
    <property type="protein sequence ID" value="GCA95092.1"/>
    <property type="molecule type" value="Genomic_DNA"/>
</dbReference>
<name>A0A510PQA4_MICAE</name>
<accession>A0A510PQA4</accession>
<evidence type="ECO:0000313" key="3">
    <source>
        <dbReference type="EMBL" id="GCA94315.1"/>
    </source>
</evidence>
<protein>
    <submittedName>
        <fullName evidence="7">Transposase</fullName>
    </submittedName>
</protein>